<proteinExistence type="predicted"/>
<evidence type="ECO:0000256" key="1">
    <source>
        <dbReference type="SAM" id="SignalP"/>
    </source>
</evidence>
<keyword evidence="1" id="KW-0732">Signal</keyword>
<evidence type="ECO:0000313" key="2">
    <source>
        <dbReference type="EMBL" id="MXU85496.1"/>
    </source>
</evidence>
<sequence length="86" mass="9874">MRRKRKSLVCVFFPMLDAFIQGIEERFTEEAFELVCAMQNLFCLSAGDQQIALICSLSEMDLDNLRAEMQLLMSRTSNESVNNMTV</sequence>
<organism evidence="2">
    <name type="scientific">Ixodes ricinus</name>
    <name type="common">Common tick</name>
    <name type="synonym">Acarus ricinus</name>
    <dbReference type="NCBI Taxonomy" id="34613"/>
    <lineage>
        <taxon>Eukaryota</taxon>
        <taxon>Metazoa</taxon>
        <taxon>Ecdysozoa</taxon>
        <taxon>Arthropoda</taxon>
        <taxon>Chelicerata</taxon>
        <taxon>Arachnida</taxon>
        <taxon>Acari</taxon>
        <taxon>Parasitiformes</taxon>
        <taxon>Ixodida</taxon>
        <taxon>Ixodoidea</taxon>
        <taxon>Ixodidae</taxon>
        <taxon>Ixodinae</taxon>
        <taxon>Ixodes</taxon>
    </lineage>
</organism>
<feature type="signal peptide" evidence="1">
    <location>
        <begin position="1"/>
        <end position="22"/>
    </location>
</feature>
<feature type="chain" id="PRO_5025620705" evidence="1">
    <location>
        <begin position="23"/>
        <end position="86"/>
    </location>
</feature>
<reference evidence="2" key="1">
    <citation type="submission" date="2019-12" db="EMBL/GenBank/DDBJ databases">
        <title>An insight into the sialome of adult female Ixodes ricinus ticks feeding for 6 days.</title>
        <authorList>
            <person name="Perner J."/>
            <person name="Ribeiro J.M.C."/>
        </authorList>
    </citation>
    <scope>NUCLEOTIDE SEQUENCE</scope>
    <source>
        <strain evidence="2">Semi-engorged</strain>
        <tissue evidence="2">Salivary glands</tissue>
    </source>
</reference>
<accession>A0A6B0UBC8</accession>
<protein>
    <submittedName>
        <fullName evidence="2">Putative secreted protein</fullName>
    </submittedName>
</protein>
<name>A0A6B0UBC8_IXORI</name>
<dbReference type="EMBL" id="GIFC01003413">
    <property type="protein sequence ID" value="MXU85496.1"/>
    <property type="molecule type" value="Transcribed_RNA"/>
</dbReference>
<dbReference type="AlphaFoldDB" id="A0A6B0UBC8"/>